<dbReference type="AlphaFoldDB" id="A0AAU6VA78"/>
<protein>
    <submittedName>
        <fullName evidence="1">Uncharacterized protein</fullName>
    </submittedName>
</protein>
<dbReference type="EMBL" id="CP095350">
    <property type="protein sequence ID" value="XAG83452.1"/>
    <property type="molecule type" value="Genomic_DNA"/>
</dbReference>
<accession>A0AAU6VA78</accession>
<name>A0AAU6VA78_UNCXX</name>
<sequence>MMSEDFRRTSLAIRLKLAELNEQFQSFILPPSDVQYLLEATTKLTIAKLEKTNHLNIENASLDVFKALSRALSELRTELMFGSEIPFDIACNCESAIFDKETQTISIYKPSNQLLERLFGK</sequence>
<reference evidence="1" key="1">
    <citation type="submission" date="2022-03" db="EMBL/GenBank/DDBJ databases">
        <title>Sea Food Isolates.</title>
        <authorList>
            <person name="Li c."/>
        </authorList>
    </citation>
    <scope>NUCLEOTIDE SEQUENCE</scope>
    <source>
        <strain evidence="1">19MO03SA05</strain>
    </source>
</reference>
<gene>
    <name evidence="1" type="ORF">MRM63_07570</name>
</gene>
<proteinExistence type="predicted"/>
<organism evidence="1">
    <name type="scientific">bacterium 19MO03SA05</name>
    <dbReference type="NCBI Taxonomy" id="2920620"/>
    <lineage>
        <taxon>Bacteria</taxon>
    </lineage>
</organism>
<evidence type="ECO:0000313" key="1">
    <source>
        <dbReference type="EMBL" id="XAG83452.1"/>
    </source>
</evidence>